<accession>A0A2W7HVR3</accession>
<reference evidence="3 4" key="1">
    <citation type="submission" date="2018-06" db="EMBL/GenBank/DDBJ databases">
        <title>Genomic Encyclopedia of Archaeal and Bacterial Type Strains, Phase II (KMG-II): from individual species to whole genera.</title>
        <authorList>
            <person name="Goeker M."/>
        </authorList>
    </citation>
    <scope>NUCLEOTIDE SEQUENCE [LARGE SCALE GENOMIC DNA]</scope>
    <source>
        <strain evidence="3 4">DSM 15361</strain>
    </source>
</reference>
<feature type="domain" description="OLD protein-like TOPRIM" evidence="2">
    <location>
        <begin position="371"/>
        <end position="435"/>
    </location>
</feature>
<protein>
    <submittedName>
        <fullName evidence="3">Putative ATP-dependent endonuclease of OLD family</fullName>
    </submittedName>
</protein>
<dbReference type="PANTHER" id="PTHR32182">
    <property type="entry name" value="DNA REPLICATION AND REPAIR PROTEIN RECF"/>
    <property type="match status" value="1"/>
</dbReference>
<dbReference type="Proteomes" id="UP000249542">
    <property type="component" value="Unassembled WGS sequence"/>
</dbReference>
<dbReference type="InterPro" id="IPR003959">
    <property type="entry name" value="ATPase_AAA_core"/>
</dbReference>
<dbReference type="AlphaFoldDB" id="A0A2W7HVR3"/>
<sequence>MILSKIELKGFRNYKKAKINLSKKSLIIGANDVGKTNLLWAIRLLLDRGLSDYDIEPQDSDFYAYDETNEFEIVLHFTNVVEDCVVSRMKGKISDKDEMCLMYKGYRDKITKAKTFKLFAGKTISDVEEIEDRYYRKVLNVKYISSKRDLHNYIKKEKNYLFQIAKEERTEEETESDDKLYSEIQNDLKIVDEKIPALKFISTATNTINEELSKLSLHHKKQKVVFDASTSNVDSFINNVSIAAKSNEENVLIGGDGRLNQIYLALWASRNGITEESLTEVTIFCIEEPEAHLHPHQQRKLAEYLNSSLNGQVILTSHSPQITSEFSPNSIVRLLNKKNSTKAASDGCSKIIEDAFIDFGYRKSIISAEAFFSDVVFLIEGPSEDLFYKTLSKQIEIDLDRLNISVLMVDGIGFKTYINILNSLDIDWVLRTDNDIFKVPKKDEYRFAGVQRCISYYKEFFVSDKETDKLLLEYENNLQWSTPNPETVNIESAKIITKDLENYGMFLSFKDLENDFFNSSLNSEIKDFFSGIDETEIVSGMQKRKATFMFNFLKMNTKFLSKLKDDNISKPLLECKSKIELIQDETN</sequence>
<dbReference type="GO" id="GO:0006302">
    <property type="term" value="P:double-strand break repair"/>
    <property type="evidence" value="ECO:0007669"/>
    <property type="project" value="TreeGrafter"/>
</dbReference>
<gene>
    <name evidence="3" type="ORF">LX95_02869</name>
</gene>
<keyword evidence="3" id="KW-0378">Hydrolase</keyword>
<evidence type="ECO:0000259" key="1">
    <source>
        <dbReference type="Pfam" id="PF13304"/>
    </source>
</evidence>
<feature type="domain" description="ATPase AAA-type core" evidence="1">
    <location>
        <begin position="27"/>
        <end position="322"/>
    </location>
</feature>
<dbReference type="RefSeq" id="WP_111542122.1">
    <property type="nucleotide sequence ID" value="NZ_QKYV01000016.1"/>
</dbReference>
<keyword evidence="4" id="KW-1185">Reference proteome</keyword>
<dbReference type="InterPro" id="IPR034139">
    <property type="entry name" value="TOPRIM_OLD"/>
</dbReference>
<evidence type="ECO:0000313" key="3">
    <source>
        <dbReference type="EMBL" id="PZW37624.1"/>
    </source>
</evidence>
<keyword evidence="3" id="KW-0540">Nuclease</keyword>
<dbReference type="CDD" id="cd01026">
    <property type="entry name" value="TOPRIM_OLD"/>
    <property type="match status" value="1"/>
</dbReference>
<dbReference type="Gene3D" id="3.40.50.300">
    <property type="entry name" value="P-loop containing nucleotide triphosphate hydrolases"/>
    <property type="match status" value="1"/>
</dbReference>
<keyword evidence="3" id="KW-0255">Endonuclease</keyword>
<dbReference type="PANTHER" id="PTHR32182:SF0">
    <property type="entry name" value="DNA REPLICATION AND REPAIR PROTEIN RECF"/>
    <property type="match status" value="1"/>
</dbReference>
<dbReference type="InterPro" id="IPR027417">
    <property type="entry name" value="P-loop_NTPase"/>
</dbReference>
<evidence type="ECO:0000313" key="4">
    <source>
        <dbReference type="Proteomes" id="UP000249542"/>
    </source>
</evidence>
<dbReference type="Pfam" id="PF20469">
    <property type="entry name" value="OLD-like_TOPRIM"/>
    <property type="match status" value="1"/>
</dbReference>
<dbReference type="Pfam" id="PF13304">
    <property type="entry name" value="AAA_21"/>
    <property type="match status" value="1"/>
</dbReference>
<dbReference type="GO" id="GO:0004519">
    <property type="term" value="F:endonuclease activity"/>
    <property type="evidence" value="ECO:0007669"/>
    <property type="project" value="UniProtKB-KW"/>
</dbReference>
<dbReference type="GO" id="GO:0000731">
    <property type="term" value="P:DNA synthesis involved in DNA repair"/>
    <property type="evidence" value="ECO:0007669"/>
    <property type="project" value="TreeGrafter"/>
</dbReference>
<dbReference type="EMBL" id="QKYV01000016">
    <property type="protein sequence ID" value="PZW37624.1"/>
    <property type="molecule type" value="Genomic_DNA"/>
</dbReference>
<proteinExistence type="predicted"/>
<comment type="caution">
    <text evidence="3">The sequence shown here is derived from an EMBL/GenBank/DDBJ whole genome shotgun (WGS) entry which is preliminary data.</text>
</comment>
<dbReference type="SUPFAM" id="SSF52540">
    <property type="entry name" value="P-loop containing nucleoside triphosphate hydrolases"/>
    <property type="match status" value="1"/>
</dbReference>
<evidence type="ECO:0000259" key="2">
    <source>
        <dbReference type="Pfam" id="PF20469"/>
    </source>
</evidence>
<name>A0A2W7HVR3_9FLAO</name>
<organism evidence="3 4">
    <name type="scientific">Mesonia algae</name>
    <dbReference type="NCBI Taxonomy" id="213248"/>
    <lineage>
        <taxon>Bacteria</taxon>
        <taxon>Pseudomonadati</taxon>
        <taxon>Bacteroidota</taxon>
        <taxon>Flavobacteriia</taxon>
        <taxon>Flavobacteriales</taxon>
        <taxon>Flavobacteriaceae</taxon>
        <taxon>Mesonia</taxon>
    </lineage>
</organism>